<evidence type="ECO:0000313" key="2">
    <source>
        <dbReference type="EMBL" id="KAF4446744.1"/>
    </source>
</evidence>
<feature type="transmembrane region" description="Helical" evidence="1">
    <location>
        <begin position="406"/>
        <end position="425"/>
    </location>
</feature>
<feature type="transmembrane region" description="Helical" evidence="1">
    <location>
        <begin position="319"/>
        <end position="341"/>
    </location>
</feature>
<protein>
    <submittedName>
        <fullName evidence="2">Uncharacterized protein</fullName>
    </submittedName>
</protein>
<gene>
    <name evidence="2" type="ORF">F53441_9678</name>
</gene>
<name>A0A8H4NQ05_9HYPO</name>
<accession>A0A8H4NQ05</accession>
<keyword evidence="3" id="KW-1185">Reference proteome</keyword>
<dbReference type="AlphaFoldDB" id="A0A8H4NQ05"/>
<comment type="caution">
    <text evidence="2">The sequence shown here is derived from an EMBL/GenBank/DDBJ whole genome shotgun (WGS) entry which is preliminary data.</text>
</comment>
<evidence type="ECO:0000313" key="3">
    <source>
        <dbReference type="Proteomes" id="UP000605986"/>
    </source>
</evidence>
<proteinExistence type="predicted"/>
<dbReference type="OrthoDB" id="7464126at2759"/>
<dbReference type="EMBL" id="JAADJG010000445">
    <property type="protein sequence ID" value="KAF4446744.1"/>
    <property type="molecule type" value="Genomic_DNA"/>
</dbReference>
<dbReference type="Proteomes" id="UP000605986">
    <property type="component" value="Unassembled WGS sequence"/>
</dbReference>
<organism evidence="2 3">
    <name type="scientific">Fusarium austroafricanum</name>
    <dbReference type="NCBI Taxonomy" id="2364996"/>
    <lineage>
        <taxon>Eukaryota</taxon>
        <taxon>Fungi</taxon>
        <taxon>Dikarya</taxon>
        <taxon>Ascomycota</taxon>
        <taxon>Pezizomycotina</taxon>
        <taxon>Sordariomycetes</taxon>
        <taxon>Hypocreomycetidae</taxon>
        <taxon>Hypocreales</taxon>
        <taxon>Nectriaceae</taxon>
        <taxon>Fusarium</taxon>
        <taxon>Fusarium concolor species complex</taxon>
    </lineage>
</organism>
<evidence type="ECO:0000256" key="1">
    <source>
        <dbReference type="SAM" id="Phobius"/>
    </source>
</evidence>
<feature type="transmembrane region" description="Helical" evidence="1">
    <location>
        <begin position="91"/>
        <end position="112"/>
    </location>
</feature>
<feature type="transmembrane region" description="Helical" evidence="1">
    <location>
        <begin position="279"/>
        <end position="299"/>
    </location>
</feature>
<keyword evidence="1" id="KW-0472">Membrane</keyword>
<reference evidence="2" key="1">
    <citation type="submission" date="2020-01" db="EMBL/GenBank/DDBJ databases">
        <title>Identification and distribution of gene clusters putatively required for synthesis of sphingolipid metabolism inhibitors in phylogenetically diverse species of the filamentous fungus Fusarium.</title>
        <authorList>
            <person name="Kim H.-S."/>
            <person name="Busman M."/>
            <person name="Brown D.W."/>
            <person name="Divon H."/>
            <person name="Uhlig S."/>
            <person name="Proctor R.H."/>
        </authorList>
    </citation>
    <scope>NUCLEOTIDE SEQUENCE</scope>
    <source>
        <strain evidence="2">NRRL 53441</strain>
    </source>
</reference>
<keyword evidence="1" id="KW-1133">Transmembrane helix</keyword>
<feature type="transmembrane region" description="Helical" evidence="1">
    <location>
        <begin position="31"/>
        <end position="51"/>
    </location>
</feature>
<sequence length="505" mass="57016">MRRPIRLPSSNKHNNLCESSFNLFKASKMSAWAFLVVLVYFSRPAIAIFGASNETDFWEDFANNFATDLAPIISLFSEKVTKQFLSESTTILDTILFTVRPLGILTTIMSCIRVRGGLFLRSIVGRAREPHGAAEIEPCSSTSQDVCELWSNGGVCRVFGRPKILEFIYHPTQDPKQFYADTEFPATCGIVLARDFFQGLALHSEFSRDPKYKTFAEHWKEISNNKILWTPFSTAKALKRPNSHDSENPVIRHQYGFAPFPNLALNIGVQHTMSTVSSLWLATIFGVLLQASFFGYATWATWYYPGFYTEGRVPNTNVFFAFTMTGTVLIVTGMALCASLIDGNSMERRFYMPQPKDNRVKCRFFWLQPGGQRIGDQEFEAFAHDEVKTDYITSWKANSGGRISHTLVYLATGFSFVGWAIQFIGLRGQHATISLYQLCCTVIMSTIRAFMRSYRGTPKNKLESIQEFTRNHELDWQATCLAQDSTGGRDLECGRGSHIRAKAAL</sequence>
<feature type="transmembrane region" description="Helical" evidence="1">
    <location>
        <begin position="431"/>
        <end position="451"/>
    </location>
</feature>
<keyword evidence="1" id="KW-0812">Transmembrane</keyword>